<reference evidence="1" key="1">
    <citation type="submission" date="2019-08" db="EMBL/GenBank/DDBJ databases">
        <authorList>
            <person name="Kucharzyk K."/>
            <person name="Murdoch R.W."/>
            <person name="Higgins S."/>
            <person name="Loffler F."/>
        </authorList>
    </citation>
    <scope>NUCLEOTIDE SEQUENCE</scope>
</reference>
<sequence length="47" mass="5767">MYAWQARIRTPKYAHGQFLLGEFKRWQRNLLADRLRHDDIGRNLLLQ</sequence>
<organism evidence="1">
    <name type="scientific">bioreactor metagenome</name>
    <dbReference type="NCBI Taxonomy" id="1076179"/>
    <lineage>
        <taxon>unclassified sequences</taxon>
        <taxon>metagenomes</taxon>
        <taxon>ecological metagenomes</taxon>
    </lineage>
</organism>
<evidence type="ECO:0000313" key="1">
    <source>
        <dbReference type="EMBL" id="MPN60097.1"/>
    </source>
</evidence>
<protein>
    <submittedName>
        <fullName evidence="1">Uncharacterized protein</fullName>
    </submittedName>
</protein>
<proteinExistence type="predicted"/>
<comment type="caution">
    <text evidence="1">The sequence shown here is derived from an EMBL/GenBank/DDBJ whole genome shotgun (WGS) entry which is preliminary data.</text>
</comment>
<dbReference type="AlphaFoldDB" id="A0A645J9M0"/>
<dbReference type="EMBL" id="VSSQ01134898">
    <property type="protein sequence ID" value="MPN60097.1"/>
    <property type="molecule type" value="Genomic_DNA"/>
</dbReference>
<accession>A0A645J9M0</accession>
<name>A0A645J9M0_9ZZZZ</name>
<gene>
    <name evidence="1" type="ORF">SDC9_207822</name>
</gene>